<evidence type="ECO:0000256" key="1">
    <source>
        <dbReference type="SAM" id="MobiDB-lite"/>
    </source>
</evidence>
<dbReference type="KEGG" id="fpf:DCC35_00515"/>
<evidence type="ECO:0000313" key="2">
    <source>
        <dbReference type="EMBL" id="QCK13336.1"/>
    </source>
</evidence>
<reference evidence="2 3" key="1">
    <citation type="submission" date="2018-04" db="EMBL/GenBank/DDBJ databases">
        <title>Complete genome uncultured novel isolate.</title>
        <authorList>
            <person name="Merlino G."/>
        </authorList>
    </citation>
    <scope>NUCLEOTIDE SEQUENCE [LARGE SCALE GENOMIC DNA]</scope>
    <source>
        <strain evidence="3">R1DC9</strain>
    </source>
</reference>
<sequence length="118" mass="13275">MSDPYNLSHPGSGNRQFDLEPNGSGGYIFYIRGTDRTADELSGGARDILEWAIDIDLLDQGSKPWRALQAKIHQYIQEQEGQSSIGVDFNRRPNFDDIEDFLNGTKSLEEITNIIPCI</sequence>
<dbReference type="OrthoDB" id="1433916at2"/>
<gene>
    <name evidence="2" type="ORF">DCC35_00515</name>
</gene>
<organism evidence="2 3">
    <name type="scientific">Mangrovivirga cuniculi</name>
    <dbReference type="NCBI Taxonomy" id="2715131"/>
    <lineage>
        <taxon>Bacteria</taxon>
        <taxon>Pseudomonadati</taxon>
        <taxon>Bacteroidota</taxon>
        <taxon>Cytophagia</taxon>
        <taxon>Cytophagales</taxon>
        <taxon>Mangrovivirgaceae</taxon>
        <taxon>Mangrovivirga</taxon>
    </lineage>
</organism>
<feature type="region of interest" description="Disordered" evidence="1">
    <location>
        <begin position="1"/>
        <end position="20"/>
    </location>
</feature>
<protein>
    <submittedName>
        <fullName evidence="2">Uncharacterized protein</fullName>
    </submittedName>
</protein>
<dbReference type="EMBL" id="CP028923">
    <property type="protein sequence ID" value="QCK13336.1"/>
    <property type="molecule type" value="Genomic_DNA"/>
</dbReference>
<keyword evidence="3" id="KW-1185">Reference proteome</keyword>
<dbReference type="RefSeq" id="WP_137088933.1">
    <property type="nucleotide sequence ID" value="NZ_CP028923.1"/>
</dbReference>
<accession>A0A4D7JPK8</accession>
<dbReference type="AlphaFoldDB" id="A0A4D7JPK8"/>
<proteinExistence type="predicted"/>
<evidence type="ECO:0000313" key="3">
    <source>
        <dbReference type="Proteomes" id="UP000298616"/>
    </source>
</evidence>
<name>A0A4D7JPK8_9BACT</name>
<dbReference type="Proteomes" id="UP000298616">
    <property type="component" value="Chromosome"/>
</dbReference>